<dbReference type="RefSeq" id="WP_183203849.1">
    <property type="nucleotide sequence ID" value="NZ_BAAAER010000001.1"/>
</dbReference>
<dbReference type="Proteomes" id="UP000529946">
    <property type="component" value="Unassembled WGS sequence"/>
</dbReference>
<evidence type="ECO:0000313" key="3">
    <source>
        <dbReference type="EMBL" id="MBB4082677.1"/>
    </source>
</evidence>
<feature type="signal peptide" evidence="2">
    <location>
        <begin position="1"/>
        <end position="20"/>
    </location>
</feature>
<keyword evidence="2" id="KW-0732">Signal</keyword>
<dbReference type="EMBL" id="JACIDM010000002">
    <property type="protein sequence ID" value="MBB4082677.1"/>
    <property type="molecule type" value="Genomic_DNA"/>
</dbReference>
<protein>
    <recommendedName>
        <fullName evidence="5">DUF2927 domain-containing protein</fullName>
    </recommendedName>
</protein>
<comment type="caution">
    <text evidence="3">The sequence shown here is derived from an EMBL/GenBank/DDBJ whole genome shotgun (WGS) entry which is preliminary data.</text>
</comment>
<accession>A0A7W6JEJ3</accession>
<dbReference type="AlphaFoldDB" id="A0A7W6JEJ3"/>
<feature type="compositionally biased region" description="Basic and acidic residues" evidence="1">
    <location>
        <begin position="282"/>
        <end position="292"/>
    </location>
</feature>
<name>A0A7W6JEJ3_9CAUL</name>
<proteinExistence type="predicted"/>
<reference evidence="3 4" key="1">
    <citation type="submission" date="2020-08" db="EMBL/GenBank/DDBJ databases">
        <title>Genomic Encyclopedia of Type Strains, Phase IV (KMG-IV): sequencing the most valuable type-strain genomes for metagenomic binning, comparative biology and taxonomic classification.</title>
        <authorList>
            <person name="Goeker M."/>
        </authorList>
    </citation>
    <scope>NUCLEOTIDE SEQUENCE [LARGE SCALE GENOMIC DNA]</scope>
    <source>
        <strain evidence="3 4">DSM 23960</strain>
    </source>
</reference>
<evidence type="ECO:0000256" key="1">
    <source>
        <dbReference type="SAM" id="MobiDB-lite"/>
    </source>
</evidence>
<feature type="chain" id="PRO_5031033605" description="DUF2927 domain-containing protein" evidence="2">
    <location>
        <begin position="21"/>
        <end position="292"/>
    </location>
</feature>
<evidence type="ECO:0000256" key="2">
    <source>
        <dbReference type="SAM" id="SignalP"/>
    </source>
</evidence>
<sequence length="292" mass="31366">MIGLISVAAAALALSAPQDAPPQTTLPDVVVEGRNLEELVRGFVEEVGAPVGDYGPARWDRSVCIGVVNLRRELAQQMIDRMSAVALEVGLEPGQPGCRPNVLVIAAADGGEMARALVEARPGLFLTHVSGANQSRSELADFQATDRPVRWWHISLPVDSDTGQAAVRMPGYGPAATGNTFASRLRTGIQSDLQRVFIIVDFNRAGGANLIQISDYVAMVALAQIDPDAQTAGYDTVLNLFGSPETLPRITDWDLSYLRALYSAELDQARANAQSNEVARGMARDQRRDGDE</sequence>
<keyword evidence="4" id="KW-1185">Reference proteome</keyword>
<organism evidence="3 4">
    <name type="scientific">Brevundimonas lenta</name>
    <dbReference type="NCBI Taxonomy" id="424796"/>
    <lineage>
        <taxon>Bacteria</taxon>
        <taxon>Pseudomonadati</taxon>
        <taxon>Pseudomonadota</taxon>
        <taxon>Alphaproteobacteria</taxon>
        <taxon>Caulobacterales</taxon>
        <taxon>Caulobacteraceae</taxon>
        <taxon>Brevundimonas</taxon>
    </lineage>
</organism>
<evidence type="ECO:0000313" key="4">
    <source>
        <dbReference type="Proteomes" id="UP000529946"/>
    </source>
</evidence>
<feature type="region of interest" description="Disordered" evidence="1">
    <location>
        <begin position="273"/>
        <end position="292"/>
    </location>
</feature>
<evidence type="ECO:0008006" key="5">
    <source>
        <dbReference type="Google" id="ProtNLM"/>
    </source>
</evidence>
<gene>
    <name evidence="3" type="ORF">GGR12_001543</name>
</gene>